<dbReference type="InterPro" id="IPR002797">
    <property type="entry name" value="Polysacc_synth"/>
</dbReference>
<keyword evidence="2" id="KW-1003">Cell membrane</keyword>
<evidence type="ECO:0000313" key="8">
    <source>
        <dbReference type="Proteomes" id="UP000808146"/>
    </source>
</evidence>
<keyword evidence="4 6" id="KW-1133">Transmembrane helix</keyword>
<dbReference type="InterPro" id="IPR050833">
    <property type="entry name" value="Poly_Biosynth_Transport"/>
</dbReference>
<dbReference type="Pfam" id="PF01943">
    <property type="entry name" value="Polysacc_synt"/>
    <property type="match status" value="1"/>
</dbReference>
<feature type="transmembrane region" description="Helical" evidence="6">
    <location>
        <begin position="248"/>
        <end position="267"/>
    </location>
</feature>
<sequence length="430" mass="45944">MPAKLAGNAGIYLGANILNAGIPFLLMPVLTRVLSPADYGTIAMFAIVLSVFGAFTGLSVHGAVSVRYFQLDKRELAEYVGACVGILLASTTIVFLAVFMVGDLLVDATGVPVDWLLVAVVLSGFQFLGNVRLALWQASGAALRYGRFQIGQSLVNAALSLVLILLVGMAWQGRLIGQGVAVTIFGLLAIYRLQRDELLKPPSNWKSRASDALGFGLPLIPHVLGGLALAGSGQVVTNAFFGAAEAGYYAVAMQLGAVVGLLADAFVKVYGPWLYGELKKDDREGKSFIVGVTYIVFVFFALASVSIAFGFVLIIPYFLGLQFSKTKDLVPIVVIGYGFTGMYYAIAGFFFFTSNTKFISVVTVVSGGGMIVIMLLLAKYFGVFGVAVGFAAGQLAMLSLALFVSNRIYPMPWFDLRLAYHSVANRLAHR</sequence>
<reference evidence="8" key="1">
    <citation type="journal article" date="2021" name="Nat. Commun.">
        <title>Connecting structure to function with the recovery of over 1000 high-quality metagenome-assembled genomes from activated sludge using long-read sequencing.</title>
        <authorList>
            <person name="Singleton C.M."/>
            <person name="Petriglieri F."/>
            <person name="Kristensen J.M."/>
            <person name="Kirkegaard R.H."/>
            <person name="Michaelsen T.Y."/>
            <person name="Andersen M.H."/>
            <person name="Kondrotaite Z."/>
            <person name="Karst S.M."/>
            <person name="Dueholm M.S."/>
            <person name="Nielsen P.H."/>
            <person name="Albertsen M."/>
        </authorList>
    </citation>
    <scope>NUCLEOTIDE SEQUENCE [LARGE SCALE GENOMIC DNA]</scope>
</reference>
<evidence type="ECO:0000256" key="2">
    <source>
        <dbReference type="ARBA" id="ARBA00022475"/>
    </source>
</evidence>
<feature type="transmembrane region" description="Helical" evidence="6">
    <location>
        <begin position="12"/>
        <end position="30"/>
    </location>
</feature>
<comment type="subcellular location">
    <subcellularLocation>
        <location evidence="1">Cell membrane</location>
        <topology evidence="1">Multi-pass membrane protein</topology>
    </subcellularLocation>
</comment>
<feature type="transmembrane region" description="Helical" evidence="6">
    <location>
        <begin position="175"/>
        <end position="193"/>
    </location>
</feature>
<keyword evidence="5 6" id="KW-0472">Membrane</keyword>
<dbReference type="Proteomes" id="UP000808146">
    <property type="component" value="Unassembled WGS sequence"/>
</dbReference>
<feature type="transmembrane region" description="Helical" evidence="6">
    <location>
        <begin position="329"/>
        <end position="351"/>
    </location>
</feature>
<evidence type="ECO:0000256" key="5">
    <source>
        <dbReference type="ARBA" id="ARBA00023136"/>
    </source>
</evidence>
<evidence type="ECO:0000256" key="3">
    <source>
        <dbReference type="ARBA" id="ARBA00022692"/>
    </source>
</evidence>
<dbReference type="EMBL" id="JADKBR010000028">
    <property type="protein sequence ID" value="MBK8892453.1"/>
    <property type="molecule type" value="Genomic_DNA"/>
</dbReference>
<organism evidence="7 8">
    <name type="scientific">Candidatus Dechloromonas phosphorivorans</name>
    <dbReference type="NCBI Taxonomy" id="2899244"/>
    <lineage>
        <taxon>Bacteria</taxon>
        <taxon>Pseudomonadati</taxon>
        <taxon>Pseudomonadota</taxon>
        <taxon>Betaproteobacteria</taxon>
        <taxon>Rhodocyclales</taxon>
        <taxon>Azonexaceae</taxon>
        <taxon>Dechloromonas</taxon>
    </lineage>
</organism>
<gene>
    <name evidence="7" type="ORF">IPN75_19895</name>
</gene>
<feature type="transmembrane region" description="Helical" evidence="6">
    <location>
        <begin position="42"/>
        <end position="64"/>
    </location>
</feature>
<proteinExistence type="predicted"/>
<feature type="transmembrane region" description="Helical" evidence="6">
    <location>
        <begin position="383"/>
        <end position="404"/>
    </location>
</feature>
<evidence type="ECO:0000256" key="6">
    <source>
        <dbReference type="SAM" id="Phobius"/>
    </source>
</evidence>
<feature type="transmembrane region" description="Helical" evidence="6">
    <location>
        <begin position="113"/>
        <end position="136"/>
    </location>
</feature>
<protein>
    <submittedName>
        <fullName evidence="7">Oligosaccharide flippase family protein</fullName>
    </submittedName>
</protein>
<name>A0A9D7LWG4_9RHOO</name>
<feature type="transmembrane region" description="Helical" evidence="6">
    <location>
        <begin position="76"/>
        <end position="101"/>
    </location>
</feature>
<feature type="transmembrane region" description="Helical" evidence="6">
    <location>
        <begin position="288"/>
        <end position="317"/>
    </location>
</feature>
<evidence type="ECO:0000313" key="7">
    <source>
        <dbReference type="EMBL" id="MBK8892453.1"/>
    </source>
</evidence>
<dbReference type="PANTHER" id="PTHR30250">
    <property type="entry name" value="PST FAMILY PREDICTED COLANIC ACID TRANSPORTER"/>
    <property type="match status" value="1"/>
</dbReference>
<feature type="transmembrane region" description="Helical" evidence="6">
    <location>
        <begin position="358"/>
        <end position="377"/>
    </location>
</feature>
<dbReference type="PANTHER" id="PTHR30250:SF11">
    <property type="entry name" value="O-ANTIGEN TRANSPORTER-RELATED"/>
    <property type="match status" value="1"/>
</dbReference>
<dbReference type="GO" id="GO:0005886">
    <property type="term" value="C:plasma membrane"/>
    <property type="evidence" value="ECO:0007669"/>
    <property type="project" value="UniProtKB-SubCell"/>
</dbReference>
<keyword evidence="3 6" id="KW-0812">Transmembrane</keyword>
<evidence type="ECO:0000256" key="1">
    <source>
        <dbReference type="ARBA" id="ARBA00004651"/>
    </source>
</evidence>
<dbReference type="AlphaFoldDB" id="A0A9D7LWG4"/>
<comment type="caution">
    <text evidence="7">The sequence shown here is derived from an EMBL/GenBank/DDBJ whole genome shotgun (WGS) entry which is preliminary data.</text>
</comment>
<feature type="transmembrane region" description="Helical" evidence="6">
    <location>
        <begin position="213"/>
        <end position="236"/>
    </location>
</feature>
<accession>A0A9D7LWG4</accession>
<evidence type="ECO:0000256" key="4">
    <source>
        <dbReference type="ARBA" id="ARBA00022989"/>
    </source>
</evidence>
<feature type="transmembrane region" description="Helical" evidence="6">
    <location>
        <begin position="148"/>
        <end position="169"/>
    </location>
</feature>